<keyword evidence="4" id="KW-1185">Reference proteome</keyword>
<dbReference type="Pfam" id="PF02458">
    <property type="entry name" value="Transferase"/>
    <property type="match status" value="1"/>
</dbReference>
<evidence type="ECO:0000313" key="3">
    <source>
        <dbReference type="EMBL" id="MED6112257.1"/>
    </source>
</evidence>
<keyword evidence="2" id="KW-0012">Acyltransferase</keyword>
<dbReference type="InterPro" id="IPR023213">
    <property type="entry name" value="CAT-like_dom_sf"/>
</dbReference>
<reference evidence="3 4" key="1">
    <citation type="journal article" date="2023" name="Plants (Basel)">
        <title>Bridging the Gap: Combining Genomics and Transcriptomics Approaches to Understand Stylosanthes scabra, an Orphan Legume from the Brazilian Caatinga.</title>
        <authorList>
            <person name="Ferreira-Neto J.R.C."/>
            <person name="da Silva M.D."/>
            <person name="Binneck E."/>
            <person name="de Melo N.F."/>
            <person name="da Silva R.H."/>
            <person name="de Melo A.L.T.M."/>
            <person name="Pandolfi V."/>
            <person name="Bustamante F.O."/>
            <person name="Brasileiro-Vidal A.C."/>
            <person name="Benko-Iseppon A.M."/>
        </authorList>
    </citation>
    <scope>NUCLEOTIDE SEQUENCE [LARGE SCALE GENOMIC DNA]</scope>
    <source>
        <tissue evidence="3">Leaves</tissue>
    </source>
</reference>
<evidence type="ECO:0000313" key="4">
    <source>
        <dbReference type="Proteomes" id="UP001341840"/>
    </source>
</evidence>
<dbReference type="InterPro" id="IPR051504">
    <property type="entry name" value="Plant_metabolite_acyltrans"/>
</dbReference>
<accession>A0ABU6QL61</accession>
<evidence type="ECO:0000256" key="2">
    <source>
        <dbReference type="ARBA" id="ARBA00023315"/>
    </source>
</evidence>
<keyword evidence="1" id="KW-0808">Transferase</keyword>
<dbReference type="EMBL" id="JASCZI010000526">
    <property type="protein sequence ID" value="MED6112257.1"/>
    <property type="molecule type" value="Genomic_DNA"/>
</dbReference>
<gene>
    <name evidence="3" type="ORF">PIB30_060060</name>
</gene>
<protein>
    <submittedName>
        <fullName evidence="3">Uncharacterized protein</fullName>
    </submittedName>
</protein>
<sequence>MAEPHHHQSLKIIERCSISPPPNSVPPTSIPLTFLDLPWFLLPPLQRIFFYELSQPNQIMETVVPTLKHSLSLTLKHFFPFAGNIVVPPQPNNILPHILYSNGDSVPFTVAESNQDFNYFVNHAPTDLTHINFLAPVFPSPRTRQDGAKLLPLLAVQITVLPNYGFSMCIGFNHVVADGRALHQFIKFWASVCKSRGEDMDSIQESLQLPLHNRDTIIEDSNELKFVFLEELSSSFPKIVESFGTPVDVPNDKARVTFSLSREQVEKIKKWITNECNKIGLKTESLRISTYVVTCSLLWVCLVKYYYKNTHDVGNNSVSCETCKFIFPADCRNCQELSIPSTYFGNCINRPVVELEKSKLVGKNGIVEAAIAIEGIIREFKCDGFKGIENLVSHLKEFKKPEGCKVIATGSAKHGVYESDFGWGKPKKSDSVHVMPSKIFTLCDSKDGSGGVEIGLTLERNQIEYFNSVMKEHIRSIVGCD</sequence>
<name>A0ABU6QL61_9FABA</name>
<dbReference type="Gene3D" id="3.30.559.10">
    <property type="entry name" value="Chloramphenicol acetyltransferase-like domain"/>
    <property type="match status" value="2"/>
</dbReference>
<proteinExistence type="predicted"/>
<evidence type="ECO:0000256" key="1">
    <source>
        <dbReference type="ARBA" id="ARBA00022679"/>
    </source>
</evidence>
<organism evidence="3 4">
    <name type="scientific">Stylosanthes scabra</name>
    <dbReference type="NCBI Taxonomy" id="79078"/>
    <lineage>
        <taxon>Eukaryota</taxon>
        <taxon>Viridiplantae</taxon>
        <taxon>Streptophyta</taxon>
        <taxon>Embryophyta</taxon>
        <taxon>Tracheophyta</taxon>
        <taxon>Spermatophyta</taxon>
        <taxon>Magnoliopsida</taxon>
        <taxon>eudicotyledons</taxon>
        <taxon>Gunneridae</taxon>
        <taxon>Pentapetalae</taxon>
        <taxon>rosids</taxon>
        <taxon>fabids</taxon>
        <taxon>Fabales</taxon>
        <taxon>Fabaceae</taxon>
        <taxon>Papilionoideae</taxon>
        <taxon>50 kb inversion clade</taxon>
        <taxon>dalbergioids sensu lato</taxon>
        <taxon>Dalbergieae</taxon>
        <taxon>Pterocarpus clade</taxon>
        <taxon>Stylosanthes</taxon>
    </lineage>
</organism>
<dbReference type="PANTHER" id="PTHR31625">
    <property type="match status" value="1"/>
</dbReference>
<comment type="caution">
    <text evidence="3">The sequence shown here is derived from an EMBL/GenBank/DDBJ whole genome shotgun (WGS) entry which is preliminary data.</text>
</comment>
<dbReference type="Proteomes" id="UP001341840">
    <property type="component" value="Unassembled WGS sequence"/>
</dbReference>